<proteinExistence type="predicted"/>
<sequence length="179" mass="20628">MRTVARWSGATLPCACSMFTTLESKEQAEFHGHHPLHRITSSRRIASLVRETFRDDVQGCTRMYKDVLKKRRRELDGVRKVKEFCTFIKEGNVDVEWFWIDTCCIDKRSSTDCLIERAWTLQMLLAPTTVLFVINNRDWEIIGHKGRMAGLVGSEKDLTNEIAEITGMRKPVPLLLNVT</sequence>
<dbReference type="RefSeq" id="XP_047764625.1">
    <property type="nucleotide sequence ID" value="XM_047909720.1"/>
</dbReference>
<name>A0A9Q8URX3_PASFU</name>
<dbReference type="EMBL" id="CP090169">
    <property type="protein sequence ID" value="UJO20259.1"/>
    <property type="molecule type" value="Genomic_DNA"/>
</dbReference>
<accession>A0A9Q8URX3</accession>
<organism evidence="1 2">
    <name type="scientific">Passalora fulva</name>
    <name type="common">Tomato leaf mold</name>
    <name type="synonym">Cladosporium fulvum</name>
    <dbReference type="NCBI Taxonomy" id="5499"/>
    <lineage>
        <taxon>Eukaryota</taxon>
        <taxon>Fungi</taxon>
        <taxon>Dikarya</taxon>
        <taxon>Ascomycota</taxon>
        <taxon>Pezizomycotina</taxon>
        <taxon>Dothideomycetes</taxon>
        <taxon>Dothideomycetidae</taxon>
        <taxon>Mycosphaerellales</taxon>
        <taxon>Mycosphaerellaceae</taxon>
        <taxon>Fulvia</taxon>
    </lineage>
</organism>
<evidence type="ECO:0000313" key="2">
    <source>
        <dbReference type="Proteomes" id="UP000756132"/>
    </source>
</evidence>
<protein>
    <recommendedName>
        <fullName evidence="3">Heterokaryon incompatibility domain-containing protein</fullName>
    </recommendedName>
</protein>
<dbReference type="PANTHER" id="PTHR10622">
    <property type="entry name" value="HET DOMAIN-CONTAINING PROTEIN"/>
    <property type="match status" value="1"/>
</dbReference>
<dbReference type="AlphaFoldDB" id="A0A9Q8URX3"/>
<evidence type="ECO:0000313" key="1">
    <source>
        <dbReference type="EMBL" id="UJO20259.1"/>
    </source>
</evidence>
<dbReference type="PANTHER" id="PTHR10622:SF12">
    <property type="entry name" value="HET DOMAIN-CONTAINING PROTEIN"/>
    <property type="match status" value="1"/>
</dbReference>
<dbReference type="Proteomes" id="UP000756132">
    <property type="component" value="Chromosome 7"/>
</dbReference>
<dbReference type="KEGG" id="ffu:CLAFUR5_10572"/>
<dbReference type="OrthoDB" id="674604at2759"/>
<gene>
    <name evidence="1" type="ORF">CLAFUR5_10572</name>
</gene>
<evidence type="ECO:0008006" key="3">
    <source>
        <dbReference type="Google" id="ProtNLM"/>
    </source>
</evidence>
<dbReference type="GeneID" id="71990450"/>
<keyword evidence="2" id="KW-1185">Reference proteome</keyword>
<reference evidence="1" key="1">
    <citation type="submission" date="2021-12" db="EMBL/GenBank/DDBJ databases">
        <authorList>
            <person name="Zaccaron A."/>
            <person name="Stergiopoulos I."/>
        </authorList>
    </citation>
    <scope>NUCLEOTIDE SEQUENCE</scope>
    <source>
        <strain evidence="1">Race5_Kim</strain>
    </source>
</reference>
<reference evidence="1" key="2">
    <citation type="journal article" date="2022" name="Microb. Genom.">
        <title>A chromosome-scale genome assembly of the tomato pathogen Cladosporium fulvum reveals a compartmentalized genome architecture and the presence of a dispensable chromosome.</title>
        <authorList>
            <person name="Zaccaron A.Z."/>
            <person name="Chen L.H."/>
            <person name="Samaras A."/>
            <person name="Stergiopoulos I."/>
        </authorList>
    </citation>
    <scope>NUCLEOTIDE SEQUENCE</scope>
    <source>
        <strain evidence="1">Race5_Kim</strain>
    </source>
</reference>